<feature type="domain" description="Ig-like" evidence="1">
    <location>
        <begin position="1"/>
        <end position="51"/>
    </location>
</feature>
<gene>
    <name evidence="2" type="ORF">MEDL_60266</name>
</gene>
<dbReference type="PROSITE" id="PS50835">
    <property type="entry name" value="IG_LIKE"/>
    <property type="match status" value="2"/>
</dbReference>
<comment type="caution">
    <text evidence="2">The sequence shown here is derived from an EMBL/GenBank/DDBJ whole genome shotgun (WGS) entry which is preliminary data.</text>
</comment>
<organism evidence="2 3">
    <name type="scientific">Mytilus edulis</name>
    <name type="common">Blue mussel</name>
    <dbReference type="NCBI Taxonomy" id="6550"/>
    <lineage>
        <taxon>Eukaryota</taxon>
        <taxon>Metazoa</taxon>
        <taxon>Spiralia</taxon>
        <taxon>Lophotrochozoa</taxon>
        <taxon>Mollusca</taxon>
        <taxon>Bivalvia</taxon>
        <taxon>Autobranchia</taxon>
        <taxon>Pteriomorphia</taxon>
        <taxon>Mytilida</taxon>
        <taxon>Mytiloidea</taxon>
        <taxon>Mytilidae</taxon>
        <taxon>Mytilinae</taxon>
        <taxon>Mytilus</taxon>
    </lineage>
</organism>
<dbReference type="CDD" id="cd00096">
    <property type="entry name" value="Ig"/>
    <property type="match status" value="1"/>
</dbReference>
<sequence>MFASYWWLRNSSFISNSAIFDIARVKWSDTGMYRCQANNSVGLSELSTAINLKVMYDLEDIYYVFKGLVNYHISISPDVQLDKLDEIKLNEGTRLFVSCNGHSYPEFSENHVIWTNNNNTFNRPRRDLVIDNVNRNDSGTYKCSVTLKVKPTIGESVDIIGTTTVHVNILCKY</sequence>
<dbReference type="Pfam" id="PF13895">
    <property type="entry name" value="Ig_2"/>
    <property type="match status" value="1"/>
</dbReference>
<dbReference type="SMART" id="SM00409">
    <property type="entry name" value="IG"/>
    <property type="match status" value="1"/>
</dbReference>
<evidence type="ECO:0000259" key="1">
    <source>
        <dbReference type="PROSITE" id="PS50835"/>
    </source>
</evidence>
<dbReference type="InterPro" id="IPR013783">
    <property type="entry name" value="Ig-like_fold"/>
</dbReference>
<dbReference type="PANTHER" id="PTHR46013:SF7">
    <property type="entry name" value="IG-LIKE DOMAIN-CONTAINING PROTEIN"/>
    <property type="match status" value="1"/>
</dbReference>
<reference evidence="2" key="1">
    <citation type="submission" date="2021-03" db="EMBL/GenBank/DDBJ databases">
        <authorList>
            <person name="Bekaert M."/>
        </authorList>
    </citation>
    <scope>NUCLEOTIDE SEQUENCE</scope>
</reference>
<dbReference type="InterPro" id="IPR003599">
    <property type="entry name" value="Ig_sub"/>
</dbReference>
<dbReference type="Proteomes" id="UP000683360">
    <property type="component" value="Unassembled WGS sequence"/>
</dbReference>
<proteinExistence type="predicted"/>
<dbReference type="PANTHER" id="PTHR46013">
    <property type="entry name" value="VASCULAR CELL ADHESION MOLECULE 1"/>
    <property type="match status" value="1"/>
</dbReference>
<dbReference type="InterPro" id="IPR036179">
    <property type="entry name" value="Ig-like_dom_sf"/>
</dbReference>
<accession>A0A8S3V3R7</accession>
<evidence type="ECO:0000313" key="3">
    <source>
        <dbReference type="Proteomes" id="UP000683360"/>
    </source>
</evidence>
<dbReference type="Gene3D" id="2.60.40.10">
    <property type="entry name" value="Immunoglobulins"/>
    <property type="match status" value="2"/>
</dbReference>
<name>A0A8S3V3R7_MYTED</name>
<evidence type="ECO:0000313" key="2">
    <source>
        <dbReference type="EMBL" id="CAG2248420.1"/>
    </source>
</evidence>
<dbReference type="InterPro" id="IPR007110">
    <property type="entry name" value="Ig-like_dom"/>
</dbReference>
<feature type="domain" description="Ig-like" evidence="1">
    <location>
        <begin position="77"/>
        <end position="154"/>
    </location>
</feature>
<dbReference type="AlphaFoldDB" id="A0A8S3V3R7"/>
<dbReference type="SUPFAM" id="SSF48726">
    <property type="entry name" value="Immunoglobulin"/>
    <property type="match status" value="2"/>
</dbReference>
<keyword evidence="3" id="KW-1185">Reference proteome</keyword>
<protein>
    <recommendedName>
        <fullName evidence="1">Ig-like domain-containing protein</fullName>
    </recommendedName>
</protein>
<dbReference type="OrthoDB" id="10048737at2759"/>
<dbReference type="EMBL" id="CAJPWZ010002938">
    <property type="protein sequence ID" value="CAG2248420.1"/>
    <property type="molecule type" value="Genomic_DNA"/>
</dbReference>